<keyword evidence="2" id="KW-1185">Reference proteome</keyword>
<accession>A0AAD9U1L7</accession>
<name>A0AAD9U1L7_9ROSI</name>
<dbReference type="PANTHER" id="PTHR47990">
    <property type="entry name" value="2-OXOGLUTARATE (2OG) AND FE(II)-DEPENDENT OXYGENASE SUPERFAMILY PROTEIN-RELATED"/>
    <property type="match status" value="1"/>
</dbReference>
<sequence>MFQVTNRGVPKQVIGCEITGYGLPRISTFFSKLFWSEGFSIMGSPLHHARQLRPNHHFNFYNVMVEYQKELMGLSERILGLMFTSLGLTQEDIKCLSESKNGSKHPHALLQQNSYPLCPDPTRPWTALHRALVNQTRHRLSIAYCYGPKDVNISPSIKLVDHDHPILYRPVTWKRVFGF</sequence>
<evidence type="ECO:0000313" key="1">
    <source>
        <dbReference type="EMBL" id="KAK2645801.1"/>
    </source>
</evidence>
<dbReference type="InterPro" id="IPR027443">
    <property type="entry name" value="IPNS-like_sf"/>
</dbReference>
<comment type="caution">
    <text evidence="1">The sequence shown here is derived from an EMBL/GenBank/DDBJ whole genome shotgun (WGS) entry which is preliminary data.</text>
</comment>
<evidence type="ECO:0000313" key="2">
    <source>
        <dbReference type="Proteomes" id="UP001280121"/>
    </source>
</evidence>
<proteinExistence type="predicted"/>
<dbReference type="Gene3D" id="2.60.120.330">
    <property type="entry name" value="B-lactam Antibiotic, Isopenicillin N Synthase, Chain"/>
    <property type="match status" value="2"/>
</dbReference>
<dbReference type="InterPro" id="IPR050231">
    <property type="entry name" value="Iron_ascorbate_oxido_reductase"/>
</dbReference>
<protein>
    <submittedName>
        <fullName evidence="1">Uncharacterized protein</fullName>
    </submittedName>
</protein>
<gene>
    <name evidence="1" type="ORF">Ddye_020996</name>
</gene>
<dbReference type="EMBL" id="JANJYI010000006">
    <property type="protein sequence ID" value="KAK2645801.1"/>
    <property type="molecule type" value="Genomic_DNA"/>
</dbReference>
<dbReference type="Proteomes" id="UP001280121">
    <property type="component" value="Unassembled WGS sequence"/>
</dbReference>
<dbReference type="AlphaFoldDB" id="A0AAD9U1L7"/>
<dbReference type="SUPFAM" id="SSF51197">
    <property type="entry name" value="Clavaminate synthase-like"/>
    <property type="match status" value="1"/>
</dbReference>
<organism evidence="1 2">
    <name type="scientific">Dipteronia dyeriana</name>
    <dbReference type="NCBI Taxonomy" id="168575"/>
    <lineage>
        <taxon>Eukaryota</taxon>
        <taxon>Viridiplantae</taxon>
        <taxon>Streptophyta</taxon>
        <taxon>Embryophyta</taxon>
        <taxon>Tracheophyta</taxon>
        <taxon>Spermatophyta</taxon>
        <taxon>Magnoliopsida</taxon>
        <taxon>eudicotyledons</taxon>
        <taxon>Gunneridae</taxon>
        <taxon>Pentapetalae</taxon>
        <taxon>rosids</taxon>
        <taxon>malvids</taxon>
        <taxon>Sapindales</taxon>
        <taxon>Sapindaceae</taxon>
        <taxon>Hippocastanoideae</taxon>
        <taxon>Acereae</taxon>
        <taxon>Dipteronia</taxon>
    </lineage>
</organism>
<reference evidence="1" key="1">
    <citation type="journal article" date="2023" name="Plant J.">
        <title>Genome sequences and population genomics provide insights into the demographic history, inbreeding, and mutation load of two 'living fossil' tree species of Dipteronia.</title>
        <authorList>
            <person name="Feng Y."/>
            <person name="Comes H.P."/>
            <person name="Chen J."/>
            <person name="Zhu S."/>
            <person name="Lu R."/>
            <person name="Zhang X."/>
            <person name="Li P."/>
            <person name="Qiu J."/>
            <person name="Olsen K.M."/>
            <person name="Qiu Y."/>
        </authorList>
    </citation>
    <scope>NUCLEOTIDE SEQUENCE</scope>
    <source>
        <strain evidence="1">KIB01</strain>
    </source>
</reference>